<comment type="subcellular location">
    <subcellularLocation>
        <location evidence="1">Nucleus</location>
    </subcellularLocation>
</comment>
<reference evidence="9" key="2">
    <citation type="submission" date="2022-10" db="EMBL/GenBank/DDBJ databases">
        <authorList>
            <consortium name="ENA_rothamsted_submissions"/>
            <consortium name="culmorum"/>
            <person name="King R."/>
        </authorList>
    </citation>
    <scope>NUCLEOTIDE SEQUENCE</scope>
</reference>
<dbReference type="Pfam" id="PF00096">
    <property type="entry name" value="zf-C2H2"/>
    <property type="match status" value="3"/>
</dbReference>
<evidence type="ECO:0000313" key="10">
    <source>
        <dbReference type="Proteomes" id="UP001153620"/>
    </source>
</evidence>
<dbReference type="PROSITE" id="PS00028">
    <property type="entry name" value="ZINC_FINGER_C2H2_1"/>
    <property type="match status" value="7"/>
</dbReference>
<evidence type="ECO:0000256" key="3">
    <source>
        <dbReference type="ARBA" id="ARBA00022737"/>
    </source>
</evidence>
<dbReference type="EMBL" id="OU895880">
    <property type="protein sequence ID" value="CAG9810648.1"/>
    <property type="molecule type" value="Genomic_DNA"/>
</dbReference>
<dbReference type="GO" id="GO:0005634">
    <property type="term" value="C:nucleus"/>
    <property type="evidence" value="ECO:0007669"/>
    <property type="project" value="UniProtKB-SubCell"/>
</dbReference>
<feature type="domain" description="C2H2-type" evidence="8">
    <location>
        <begin position="289"/>
        <end position="317"/>
    </location>
</feature>
<evidence type="ECO:0000256" key="7">
    <source>
        <dbReference type="PROSITE-ProRule" id="PRU00042"/>
    </source>
</evidence>
<evidence type="ECO:0000256" key="5">
    <source>
        <dbReference type="ARBA" id="ARBA00022833"/>
    </source>
</evidence>
<dbReference type="SMART" id="SM00868">
    <property type="entry name" value="zf-AD"/>
    <property type="match status" value="1"/>
</dbReference>
<feature type="domain" description="C2H2-type" evidence="8">
    <location>
        <begin position="378"/>
        <end position="407"/>
    </location>
</feature>
<evidence type="ECO:0000313" key="9">
    <source>
        <dbReference type="EMBL" id="CAG9810648.1"/>
    </source>
</evidence>
<keyword evidence="5" id="KW-0862">Zinc</keyword>
<feature type="domain" description="C2H2-type" evidence="8">
    <location>
        <begin position="436"/>
        <end position="464"/>
    </location>
</feature>
<gene>
    <name evidence="9" type="ORF">CHIRRI_LOCUS13461</name>
</gene>
<dbReference type="InterPro" id="IPR013087">
    <property type="entry name" value="Znf_C2H2_type"/>
</dbReference>
<feature type="domain" description="C2H2-type" evidence="8">
    <location>
        <begin position="228"/>
        <end position="255"/>
    </location>
</feature>
<dbReference type="Proteomes" id="UP001153620">
    <property type="component" value="Chromosome 4"/>
</dbReference>
<evidence type="ECO:0000259" key="8">
    <source>
        <dbReference type="PROSITE" id="PS50157"/>
    </source>
</evidence>
<evidence type="ECO:0000256" key="4">
    <source>
        <dbReference type="ARBA" id="ARBA00022771"/>
    </source>
</evidence>
<evidence type="ECO:0000256" key="1">
    <source>
        <dbReference type="ARBA" id="ARBA00004123"/>
    </source>
</evidence>
<feature type="domain" description="C2H2-type" evidence="8">
    <location>
        <begin position="258"/>
        <end position="285"/>
    </location>
</feature>
<dbReference type="SUPFAM" id="SSF57667">
    <property type="entry name" value="beta-beta-alpha zinc fingers"/>
    <property type="match status" value="4"/>
</dbReference>
<dbReference type="OrthoDB" id="10039931at2759"/>
<dbReference type="SMART" id="SM00355">
    <property type="entry name" value="ZnF_C2H2"/>
    <property type="match status" value="9"/>
</dbReference>
<protein>
    <recommendedName>
        <fullName evidence="8">C2H2-type domain-containing protein</fullName>
    </recommendedName>
</protein>
<organism evidence="9 10">
    <name type="scientific">Chironomus riparius</name>
    <dbReference type="NCBI Taxonomy" id="315576"/>
    <lineage>
        <taxon>Eukaryota</taxon>
        <taxon>Metazoa</taxon>
        <taxon>Ecdysozoa</taxon>
        <taxon>Arthropoda</taxon>
        <taxon>Hexapoda</taxon>
        <taxon>Insecta</taxon>
        <taxon>Pterygota</taxon>
        <taxon>Neoptera</taxon>
        <taxon>Endopterygota</taxon>
        <taxon>Diptera</taxon>
        <taxon>Nematocera</taxon>
        <taxon>Chironomoidea</taxon>
        <taxon>Chironomidae</taxon>
        <taxon>Chironominae</taxon>
        <taxon>Chironomus</taxon>
    </lineage>
</organism>
<proteinExistence type="predicted"/>
<dbReference type="GO" id="GO:0008270">
    <property type="term" value="F:zinc ion binding"/>
    <property type="evidence" value="ECO:0007669"/>
    <property type="project" value="UniProtKB-KW"/>
</dbReference>
<name>A0A9N9S590_9DIPT</name>
<dbReference type="AlphaFoldDB" id="A0A9N9S590"/>
<evidence type="ECO:0000256" key="2">
    <source>
        <dbReference type="ARBA" id="ARBA00022723"/>
    </source>
</evidence>
<feature type="domain" description="C2H2-type" evidence="8">
    <location>
        <begin position="407"/>
        <end position="435"/>
    </location>
</feature>
<dbReference type="InterPro" id="IPR036236">
    <property type="entry name" value="Znf_C2H2_sf"/>
</dbReference>
<keyword evidence="10" id="KW-1185">Reference proteome</keyword>
<dbReference type="InterPro" id="IPR050888">
    <property type="entry name" value="ZnF_C2H2-type_TF"/>
</dbReference>
<dbReference type="PANTHER" id="PTHR24406">
    <property type="entry name" value="TRANSCRIPTIONAL REPRESSOR CTCFL-RELATED"/>
    <property type="match status" value="1"/>
</dbReference>
<keyword evidence="2" id="KW-0479">Metal-binding</keyword>
<dbReference type="InterPro" id="IPR012934">
    <property type="entry name" value="Znf_AD"/>
</dbReference>
<feature type="domain" description="C2H2-type" evidence="8">
    <location>
        <begin position="319"/>
        <end position="346"/>
    </location>
</feature>
<keyword evidence="4 7" id="KW-0863">Zinc-finger</keyword>
<accession>A0A9N9S590</accession>
<dbReference type="Gene3D" id="3.40.1800.20">
    <property type="match status" value="1"/>
</dbReference>
<dbReference type="Gene3D" id="3.30.160.60">
    <property type="entry name" value="Classic Zinc Finger"/>
    <property type="match status" value="5"/>
</dbReference>
<keyword evidence="3" id="KW-0677">Repeat</keyword>
<dbReference type="PROSITE" id="PS50157">
    <property type="entry name" value="ZINC_FINGER_C2H2_2"/>
    <property type="match status" value="7"/>
</dbReference>
<evidence type="ECO:0000256" key="6">
    <source>
        <dbReference type="ARBA" id="ARBA00023242"/>
    </source>
</evidence>
<sequence length="481" mass="55708">MIECILCLNKILKKNSIKLSSTEDCDLSVEDLIKLHFWFSDKVLSHQPSKSLPIICKTCYSKLESFHEFFCAVKFNHQVDDANISTAFIDTSAIFIKNEKIEEPEIVKQDIDDIASNFAPSPYKDDSSDSDEPLAKVAKKRKLTGTKEESVNKNQKFDVSPEELDVLRVHAEFKCELCSEPLEAWKDFKTHYRVKHKIRGFLRCCGRKIDRANHIRDHASWHLNPHIFQCHVCGKSAISRENLKLHEETHIPDEDRNFACQKCDKKFVNKYNLNMHEKVHEKDEKIASIPCKFCDKLFKTDRQLNDHFNYSHKASSGSLICHVCSKILKSKYTLDIHVKAHTNPDDPIECDQCGHILKNKRRFAVHMAKHKSAEAGPYECEKGCGKIFKHRPAMLDHIAFVHTTKRFNCSHCRKEFKHKKTLDEHEITQHGGLDPYSCPFCDRTFKNSGNMHAHKKRTHPEEYKTLPAPNYLRGSIGDYNE</sequence>
<keyword evidence="6" id="KW-0539">Nucleus</keyword>
<reference evidence="9" key="1">
    <citation type="submission" date="2022-01" db="EMBL/GenBank/DDBJ databases">
        <authorList>
            <person name="King R."/>
        </authorList>
    </citation>
    <scope>NUCLEOTIDE SEQUENCE</scope>
</reference>